<evidence type="ECO:0008006" key="3">
    <source>
        <dbReference type="Google" id="ProtNLM"/>
    </source>
</evidence>
<dbReference type="Proteomes" id="UP000325466">
    <property type="component" value="Unassembled WGS sequence"/>
</dbReference>
<accession>A0ABQ0YHC0</accession>
<comment type="caution">
    <text evidence="1">The sequence shown here is derived from an EMBL/GenBank/DDBJ whole genome shotgun (WGS) entry which is preliminary data.</text>
</comment>
<protein>
    <recommendedName>
        <fullName evidence="3">Phage protein</fullName>
    </recommendedName>
</protein>
<dbReference type="EMBL" id="BLAH01000031">
    <property type="protein sequence ID" value="GES35923.1"/>
    <property type="molecule type" value="Genomic_DNA"/>
</dbReference>
<proteinExistence type="predicted"/>
<sequence length="221" mass="24598">MGLVMPKRGSGARMSSGYTPGRLSWRHLDQEQAQVLWDELIDWVEWFRGCYRLTDRIKGCWYRHPKMVEELTATMSAHKVAYEQLGDDQVHSWSPGSWHYQVYQPLLQRLAANSDEFADCLDGRCEPPTVQVTLFDGVREWIAADIAGRPTPIAAAVAATGSLPNSGSAAAGRAVIDAARMVDLIDSGEAEPVDPDDEFGPVSYDGHVWEWSDVVEGYVRT</sequence>
<keyword evidence="2" id="KW-1185">Reference proteome</keyword>
<gene>
    <name evidence="1" type="ORF">RAJCM14343_1172</name>
</gene>
<organism evidence="1 2">
    <name type="scientific">Rhodococcus aetherivorans</name>
    <dbReference type="NCBI Taxonomy" id="191292"/>
    <lineage>
        <taxon>Bacteria</taxon>
        <taxon>Bacillati</taxon>
        <taxon>Actinomycetota</taxon>
        <taxon>Actinomycetes</taxon>
        <taxon>Mycobacteriales</taxon>
        <taxon>Nocardiaceae</taxon>
        <taxon>Rhodococcus</taxon>
    </lineage>
</organism>
<evidence type="ECO:0000313" key="2">
    <source>
        <dbReference type="Proteomes" id="UP000325466"/>
    </source>
</evidence>
<name>A0ABQ0YHC0_9NOCA</name>
<evidence type="ECO:0000313" key="1">
    <source>
        <dbReference type="EMBL" id="GES35923.1"/>
    </source>
</evidence>
<reference evidence="1 2" key="1">
    <citation type="journal article" date="2018" name="Biodegradation">
        <title>1,4-Dioxane degradation characteristics of Rhodococcus aetherivorans JCM 14343.</title>
        <authorList>
            <person name="Inoue D."/>
            <person name="Tsunoda T."/>
            <person name="Yamamoto N."/>
            <person name="Ike M."/>
            <person name="Sei K."/>
        </authorList>
    </citation>
    <scope>NUCLEOTIDE SEQUENCE [LARGE SCALE GENOMIC DNA]</scope>
    <source>
        <strain evidence="1 2">JCM 14343</strain>
    </source>
</reference>